<feature type="transmembrane region" description="Helical" evidence="6">
    <location>
        <begin position="205"/>
        <end position="226"/>
    </location>
</feature>
<feature type="transmembrane region" description="Helical" evidence="6">
    <location>
        <begin position="406"/>
        <end position="424"/>
    </location>
</feature>
<evidence type="ECO:0000256" key="4">
    <source>
        <dbReference type="ARBA" id="ARBA00022989"/>
    </source>
</evidence>
<dbReference type="PANTHER" id="PTHR23501">
    <property type="entry name" value="MAJOR FACILITATOR SUPERFAMILY"/>
    <property type="match status" value="1"/>
</dbReference>
<evidence type="ECO:0000313" key="9">
    <source>
        <dbReference type="Proteomes" id="UP000051977"/>
    </source>
</evidence>
<dbReference type="Pfam" id="PF07690">
    <property type="entry name" value="MFS_1"/>
    <property type="match status" value="1"/>
</dbReference>
<feature type="transmembrane region" description="Helical" evidence="6">
    <location>
        <begin position="270"/>
        <end position="291"/>
    </location>
</feature>
<keyword evidence="9" id="KW-1185">Reference proteome</keyword>
<feature type="transmembrane region" description="Helical" evidence="6">
    <location>
        <begin position="118"/>
        <end position="137"/>
    </location>
</feature>
<feature type="transmembrane region" description="Helical" evidence="6">
    <location>
        <begin position="172"/>
        <end position="193"/>
    </location>
</feature>
<dbReference type="InterPro" id="IPR020846">
    <property type="entry name" value="MFS_dom"/>
</dbReference>
<evidence type="ECO:0000259" key="7">
    <source>
        <dbReference type="PROSITE" id="PS50850"/>
    </source>
</evidence>
<comment type="subcellular location">
    <subcellularLocation>
        <location evidence="1">Cell membrane</location>
        <topology evidence="1">Multi-pass membrane protein</topology>
    </subcellularLocation>
</comment>
<evidence type="ECO:0000256" key="2">
    <source>
        <dbReference type="ARBA" id="ARBA00022448"/>
    </source>
</evidence>
<keyword evidence="4 6" id="KW-1133">Transmembrane helix</keyword>
<accession>A0ABR5PBA1</accession>
<dbReference type="PRINTS" id="PR01036">
    <property type="entry name" value="TCRTETB"/>
</dbReference>
<dbReference type="PROSITE" id="PS50850">
    <property type="entry name" value="MFS"/>
    <property type="match status" value="1"/>
</dbReference>
<evidence type="ECO:0000256" key="3">
    <source>
        <dbReference type="ARBA" id="ARBA00022692"/>
    </source>
</evidence>
<feature type="transmembrane region" description="Helical" evidence="6">
    <location>
        <begin position="335"/>
        <end position="355"/>
    </location>
</feature>
<evidence type="ECO:0000256" key="1">
    <source>
        <dbReference type="ARBA" id="ARBA00004651"/>
    </source>
</evidence>
<reference evidence="8 9" key="1">
    <citation type="journal article" date="2015" name="Genome Announc.">
        <title>Expanding the biotechnology potential of lactobacilli through comparative genomics of 213 strains and associated genera.</title>
        <authorList>
            <person name="Sun Z."/>
            <person name="Harris H.M."/>
            <person name="McCann A."/>
            <person name="Guo C."/>
            <person name="Argimon S."/>
            <person name="Zhang W."/>
            <person name="Yang X."/>
            <person name="Jeffery I.B."/>
            <person name="Cooney J.C."/>
            <person name="Kagawa T.F."/>
            <person name="Liu W."/>
            <person name="Song Y."/>
            <person name="Salvetti E."/>
            <person name="Wrobel A."/>
            <person name="Rasinkangas P."/>
            <person name="Parkhill J."/>
            <person name="Rea M.C."/>
            <person name="O'Sullivan O."/>
            <person name="Ritari J."/>
            <person name="Douillard F.P."/>
            <person name="Paul Ross R."/>
            <person name="Yang R."/>
            <person name="Briner A.E."/>
            <person name="Felis G.E."/>
            <person name="de Vos W.M."/>
            <person name="Barrangou R."/>
            <person name="Klaenhammer T.R."/>
            <person name="Caufield P.W."/>
            <person name="Cui Y."/>
            <person name="Zhang H."/>
            <person name="O'Toole P.W."/>
        </authorList>
    </citation>
    <scope>NUCLEOTIDE SEQUENCE [LARGE SCALE GENOMIC DNA]</scope>
    <source>
        <strain evidence="8 9">DSM 19907</strain>
    </source>
</reference>
<feature type="domain" description="Major facilitator superfamily (MFS) profile" evidence="7">
    <location>
        <begin position="20"/>
        <end position="489"/>
    </location>
</feature>
<sequence>MNLMNEKESLHQDHNKRWVIMTAVFIATFMTSVEVTIVTTALPSIISELHGLAFQSWIMSAYLLMTAITTPIYGKLADTLGRRNVFQWGVIVFTLGSCLSGLAPSILILIFARAIQGIGAGAVMPLTFTIIADNFSFKERANVLAFNNTAWGLSALVGPLIGGFLVDQLSWHWVFFVNVPLGLFVALLVWLGYHEKVEGKQKLTIDWLGITWLTVFLVGLLLAIQFIDTKPLPALGLFIIAFIGLGLLVRQERRFTDPLMSPKMFHSATFTIQIATAMILSGVLIGYQVYFPIWLQSLYHVSATGAGLVVTSSSIMWLLASFAVGTLIAKYVPKWIAVSLIGVMLIGYVCLIFAGHSFPVWAFYVIAMLNGTGMGIIISMNTILSQHLVPTNMVGSATSILTLGRSLGQTVMAGIYGAILNFVIRLQLHGELTFAKVNRVISSKQRLPIPNQAAIDPIVLTALHMVFVAVVAMLIVAVIINWLDPNKKIVK</sequence>
<dbReference type="InterPro" id="IPR011701">
    <property type="entry name" value="MFS"/>
</dbReference>
<dbReference type="EMBL" id="AZEI01000082">
    <property type="protein sequence ID" value="KRL14930.1"/>
    <property type="molecule type" value="Genomic_DNA"/>
</dbReference>
<feature type="transmembrane region" description="Helical" evidence="6">
    <location>
        <begin position="458"/>
        <end position="483"/>
    </location>
</feature>
<dbReference type="Gene3D" id="1.20.1250.20">
    <property type="entry name" value="MFS general substrate transporter like domains"/>
    <property type="match status" value="1"/>
</dbReference>
<dbReference type="Proteomes" id="UP000051977">
    <property type="component" value="Unassembled WGS sequence"/>
</dbReference>
<keyword evidence="3 6" id="KW-0812">Transmembrane</keyword>
<proteinExistence type="predicted"/>
<dbReference type="Gene3D" id="1.20.1720.10">
    <property type="entry name" value="Multidrug resistance protein D"/>
    <property type="match status" value="1"/>
</dbReference>
<dbReference type="InterPro" id="IPR036259">
    <property type="entry name" value="MFS_trans_sf"/>
</dbReference>
<feature type="transmembrane region" description="Helical" evidence="6">
    <location>
        <begin position="52"/>
        <end position="73"/>
    </location>
</feature>
<comment type="caution">
    <text evidence="8">The sequence shown here is derived from an EMBL/GenBank/DDBJ whole genome shotgun (WGS) entry which is preliminary data.</text>
</comment>
<feature type="transmembrane region" description="Helical" evidence="6">
    <location>
        <begin position="149"/>
        <end position="166"/>
    </location>
</feature>
<feature type="transmembrane region" description="Helical" evidence="6">
    <location>
        <begin position="232"/>
        <end position="249"/>
    </location>
</feature>
<name>A0ABR5PBA1_9LACO</name>
<feature type="transmembrane region" description="Helical" evidence="6">
    <location>
        <begin position="361"/>
        <end position="385"/>
    </location>
</feature>
<keyword evidence="5 6" id="KW-0472">Membrane</keyword>
<feature type="transmembrane region" description="Helical" evidence="6">
    <location>
        <begin position="85"/>
        <end position="112"/>
    </location>
</feature>
<organism evidence="8 9">
    <name type="scientific">Lentilactobacillus rapi DSM 19907 = JCM 15042</name>
    <dbReference type="NCBI Taxonomy" id="1423795"/>
    <lineage>
        <taxon>Bacteria</taxon>
        <taxon>Bacillati</taxon>
        <taxon>Bacillota</taxon>
        <taxon>Bacilli</taxon>
        <taxon>Lactobacillales</taxon>
        <taxon>Lactobacillaceae</taxon>
        <taxon>Lentilactobacillus</taxon>
    </lineage>
</organism>
<evidence type="ECO:0000256" key="5">
    <source>
        <dbReference type="ARBA" id="ARBA00023136"/>
    </source>
</evidence>
<gene>
    <name evidence="8" type="ORF">FD12_GL000970</name>
</gene>
<dbReference type="SUPFAM" id="SSF103473">
    <property type="entry name" value="MFS general substrate transporter"/>
    <property type="match status" value="1"/>
</dbReference>
<evidence type="ECO:0000256" key="6">
    <source>
        <dbReference type="SAM" id="Phobius"/>
    </source>
</evidence>
<dbReference type="PANTHER" id="PTHR23501:SF191">
    <property type="entry name" value="VACUOLAR BASIC AMINO ACID TRANSPORTER 4"/>
    <property type="match status" value="1"/>
</dbReference>
<keyword evidence="2" id="KW-0813">Transport</keyword>
<protein>
    <submittedName>
        <fullName evidence="8">Transporter, major facilitator family protein</fullName>
    </submittedName>
</protein>
<feature type="transmembrane region" description="Helical" evidence="6">
    <location>
        <begin position="303"/>
        <end position="328"/>
    </location>
</feature>
<feature type="transmembrane region" description="Helical" evidence="6">
    <location>
        <begin position="20"/>
        <end position="46"/>
    </location>
</feature>
<evidence type="ECO:0000313" key="8">
    <source>
        <dbReference type="EMBL" id="KRL14930.1"/>
    </source>
</evidence>